<dbReference type="OrthoDB" id="6252103at2759"/>
<gene>
    <name evidence="1" type="ORF">EZS28_017369</name>
</gene>
<dbReference type="Proteomes" id="UP000324800">
    <property type="component" value="Unassembled WGS sequence"/>
</dbReference>
<evidence type="ECO:0000313" key="1">
    <source>
        <dbReference type="EMBL" id="KAA6387104.1"/>
    </source>
</evidence>
<protein>
    <submittedName>
        <fullName evidence="1">Uncharacterized protein</fullName>
    </submittedName>
</protein>
<sequence length="131" mass="15379">MTVTTVHITYDGHECMCSRSDGQMLTRQLKHYIRLKKMINTTNFQGLDYLPVNSQFIIWGSDQFAKHFDASDMKQLREEQQVDKQLSDIVVDSTDMKFSLVGDDQLDRFFKTNFFEKGHQRQTEAVIICQF</sequence>
<organism evidence="1 2">
    <name type="scientific">Streblomastix strix</name>
    <dbReference type="NCBI Taxonomy" id="222440"/>
    <lineage>
        <taxon>Eukaryota</taxon>
        <taxon>Metamonada</taxon>
        <taxon>Preaxostyla</taxon>
        <taxon>Oxymonadida</taxon>
        <taxon>Streblomastigidae</taxon>
        <taxon>Streblomastix</taxon>
    </lineage>
</organism>
<dbReference type="EMBL" id="SNRW01004516">
    <property type="protein sequence ID" value="KAA6387104.1"/>
    <property type="molecule type" value="Genomic_DNA"/>
</dbReference>
<evidence type="ECO:0000313" key="2">
    <source>
        <dbReference type="Proteomes" id="UP000324800"/>
    </source>
</evidence>
<proteinExistence type="predicted"/>
<dbReference type="AlphaFoldDB" id="A0A5J4VWK0"/>
<accession>A0A5J4VWK0</accession>
<comment type="caution">
    <text evidence="1">The sequence shown here is derived from an EMBL/GenBank/DDBJ whole genome shotgun (WGS) entry which is preliminary data.</text>
</comment>
<reference evidence="1 2" key="1">
    <citation type="submission" date="2019-03" db="EMBL/GenBank/DDBJ databases">
        <title>Single cell metagenomics reveals metabolic interactions within the superorganism composed of flagellate Streblomastix strix and complex community of Bacteroidetes bacteria on its surface.</title>
        <authorList>
            <person name="Treitli S.C."/>
            <person name="Kolisko M."/>
            <person name="Husnik F."/>
            <person name="Keeling P."/>
            <person name="Hampl V."/>
        </authorList>
    </citation>
    <scope>NUCLEOTIDE SEQUENCE [LARGE SCALE GENOMIC DNA]</scope>
    <source>
        <strain evidence="1">ST1C</strain>
    </source>
</reference>
<name>A0A5J4VWK0_9EUKA</name>